<feature type="active site" description="Proton acceptor" evidence="4">
    <location>
        <position position="215"/>
    </location>
</feature>
<feature type="short sequence motif" description="GXSXG" evidence="4">
    <location>
        <begin position="41"/>
        <end position="45"/>
    </location>
</feature>
<feature type="short sequence motif" description="DGA/G" evidence="4">
    <location>
        <begin position="215"/>
        <end position="217"/>
    </location>
</feature>
<comment type="caution">
    <text evidence="6">The sequence shown here is derived from an EMBL/GenBank/DDBJ whole genome shotgun (WGS) entry which is preliminary data.</text>
</comment>
<dbReference type="InterPro" id="IPR050301">
    <property type="entry name" value="NTE"/>
</dbReference>
<dbReference type="GO" id="GO:0016787">
    <property type="term" value="F:hydrolase activity"/>
    <property type="evidence" value="ECO:0007669"/>
    <property type="project" value="UniProtKB-UniRule"/>
</dbReference>
<reference evidence="6" key="1">
    <citation type="submission" date="2016-04" db="EMBL/GenBank/DDBJ databases">
        <authorList>
            <person name="Tabuchi Yagui T.R."/>
        </authorList>
    </citation>
    <scope>NUCLEOTIDE SEQUENCE [LARGE SCALE GENOMIC DNA]</scope>
    <source>
        <strain evidence="6">NIES-26</strain>
    </source>
</reference>
<keyword evidence="1 4" id="KW-0378">Hydrolase</keyword>
<gene>
    <name evidence="6" type="ORF">A6770_33075</name>
</gene>
<evidence type="ECO:0000313" key="6">
    <source>
        <dbReference type="EMBL" id="RCJ18470.1"/>
    </source>
</evidence>
<feature type="short sequence motif" description="GXGXXG" evidence="4">
    <location>
        <begin position="14"/>
        <end position="19"/>
    </location>
</feature>
<evidence type="ECO:0000256" key="2">
    <source>
        <dbReference type="ARBA" id="ARBA00022963"/>
    </source>
</evidence>
<keyword evidence="3 4" id="KW-0443">Lipid metabolism</keyword>
<accession>A0A367Q3X2</accession>
<evidence type="ECO:0000256" key="4">
    <source>
        <dbReference type="PROSITE-ProRule" id="PRU01161"/>
    </source>
</evidence>
<keyword evidence="2 4" id="KW-0442">Lipid degradation</keyword>
<dbReference type="PANTHER" id="PTHR14226:SF57">
    <property type="entry name" value="BLR7027 PROTEIN"/>
    <property type="match status" value="1"/>
</dbReference>
<dbReference type="AlphaFoldDB" id="A0A367Q3X2"/>
<name>A0A367Q3X2_9NOSO</name>
<dbReference type="InterPro" id="IPR002641">
    <property type="entry name" value="PNPLA_dom"/>
</dbReference>
<evidence type="ECO:0000256" key="1">
    <source>
        <dbReference type="ARBA" id="ARBA00022801"/>
    </source>
</evidence>
<evidence type="ECO:0000256" key="3">
    <source>
        <dbReference type="ARBA" id="ARBA00023098"/>
    </source>
</evidence>
<dbReference type="Proteomes" id="UP000252107">
    <property type="component" value="Unassembled WGS sequence"/>
</dbReference>
<dbReference type="Gene3D" id="3.40.1090.10">
    <property type="entry name" value="Cytosolic phospholipase A2 catalytic domain"/>
    <property type="match status" value="2"/>
</dbReference>
<dbReference type="PANTHER" id="PTHR14226">
    <property type="entry name" value="NEUROPATHY TARGET ESTERASE/SWISS CHEESE D.MELANOGASTER"/>
    <property type="match status" value="1"/>
</dbReference>
<dbReference type="EMBL" id="LXQD01000348">
    <property type="protein sequence ID" value="RCJ18470.1"/>
    <property type="molecule type" value="Genomic_DNA"/>
</dbReference>
<dbReference type="GO" id="GO:0016042">
    <property type="term" value="P:lipid catabolic process"/>
    <property type="evidence" value="ECO:0007669"/>
    <property type="project" value="UniProtKB-UniRule"/>
</dbReference>
<dbReference type="PROSITE" id="PS51635">
    <property type="entry name" value="PNPLA"/>
    <property type="match status" value="1"/>
</dbReference>
<dbReference type="CDD" id="cd07209">
    <property type="entry name" value="Pat_hypo_Ecoli_Z1214_like"/>
    <property type="match status" value="1"/>
</dbReference>
<organism evidence="6 7">
    <name type="scientific">Nostoc minutum NIES-26</name>
    <dbReference type="NCBI Taxonomy" id="1844469"/>
    <lineage>
        <taxon>Bacteria</taxon>
        <taxon>Bacillati</taxon>
        <taxon>Cyanobacteriota</taxon>
        <taxon>Cyanophyceae</taxon>
        <taxon>Nostocales</taxon>
        <taxon>Nostocaceae</taxon>
        <taxon>Nostoc</taxon>
    </lineage>
</organism>
<dbReference type="InterPro" id="IPR016035">
    <property type="entry name" value="Acyl_Trfase/lysoPLipase"/>
</dbReference>
<dbReference type="Pfam" id="PF01734">
    <property type="entry name" value="Patatin"/>
    <property type="match status" value="1"/>
</dbReference>
<keyword evidence="7" id="KW-1185">Reference proteome</keyword>
<proteinExistence type="predicted"/>
<evidence type="ECO:0000259" key="5">
    <source>
        <dbReference type="PROSITE" id="PS51635"/>
    </source>
</evidence>
<dbReference type="SUPFAM" id="SSF52151">
    <property type="entry name" value="FabD/lysophospholipase-like"/>
    <property type="match status" value="1"/>
</dbReference>
<feature type="active site" description="Nucleophile" evidence="4">
    <location>
        <position position="43"/>
    </location>
</feature>
<protein>
    <submittedName>
        <fullName evidence="6">Patatin</fullName>
    </submittedName>
</protein>
<sequence length="335" mass="37085">MKPANPQLGLVLTGGGAKGAYQVGALQYIAELGLEPQIIAGTSIGALNGAVLSVAYPFPYAVQRLNQLWEQLSKAEILRPNTGAVLHTLSYTTQAFTPTLRGWLLDFLITKGLMQNSSAIFDPAPIEQLLREAVNPGELRRGIELWVTVFPSLKIPALGYDWLVDFIRARTGTDAHWLCIQDCTDDETVYKLLLASAALPLAFPSQEVNGQSYIDGGLADNVPLRALAKRGCKNVIVIHLKNGAAWNRHDFPEQTVIEIRPEQRIEKSDTPIIGKIDSYLDFSSERIAELKKRGYEDAKRCLIPIMEVFKTVKDQRESHNSLVNSTQRLLNDPPL</sequence>
<feature type="domain" description="PNPLA" evidence="5">
    <location>
        <begin position="10"/>
        <end position="228"/>
    </location>
</feature>
<evidence type="ECO:0000313" key="7">
    <source>
        <dbReference type="Proteomes" id="UP000252107"/>
    </source>
</evidence>